<feature type="domain" description="Glycosyl transferase family 4" evidence="3">
    <location>
        <begin position="26"/>
        <end position="193"/>
    </location>
</feature>
<accession>A0A1H5UJJ2</accession>
<gene>
    <name evidence="4" type="ORF">SAMN05216334_1084</name>
</gene>
<feature type="domain" description="Glycosyl transferase family 1" evidence="2">
    <location>
        <begin position="213"/>
        <end position="370"/>
    </location>
</feature>
<dbReference type="InterPro" id="IPR022623">
    <property type="entry name" value="Glyco_trans_4"/>
</dbReference>
<evidence type="ECO:0000313" key="4">
    <source>
        <dbReference type="EMBL" id="SEF74571.1"/>
    </source>
</evidence>
<dbReference type="Proteomes" id="UP000236753">
    <property type="component" value="Unassembled WGS sequence"/>
</dbReference>
<dbReference type="PANTHER" id="PTHR46401:SF2">
    <property type="entry name" value="GLYCOSYLTRANSFERASE WBBK-RELATED"/>
    <property type="match status" value="1"/>
</dbReference>
<dbReference type="Gene3D" id="3.40.50.2000">
    <property type="entry name" value="Glycogen Phosphorylase B"/>
    <property type="match status" value="2"/>
</dbReference>
<name>A0A1H5UJJ2_9PROT</name>
<evidence type="ECO:0000259" key="2">
    <source>
        <dbReference type="Pfam" id="PF00534"/>
    </source>
</evidence>
<evidence type="ECO:0000259" key="3">
    <source>
        <dbReference type="Pfam" id="PF12000"/>
    </source>
</evidence>
<evidence type="ECO:0000313" key="5">
    <source>
        <dbReference type="Proteomes" id="UP000236753"/>
    </source>
</evidence>
<dbReference type="AlphaFoldDB" id="A0A1H5UJJ2"/>
<sequence>MRILFIHQNFPAQFRNLAKYLVATGKHELLALKQPPSAEFDGVGVASYKFLRNPEPNTHPLLKEMETKVLRGEAVADAVRRLKTKGYTPDVIVAHPSWGEVLFIKDVWPKIKLICYFEYYYSAVGQDFDFDPEFRESTFTGLARLRLKNTTMQQALEIADAGWAPTNWQKKTFPKWAHSKIDVIHEGIDTDYFRPNAQASFNIANKHINLTRQHEVITYAARALEPVRGFHVFMRALPDLLARRPNAHVVIMGHEKASYGPEPGGNSSWLEKMLSEVGADLDPERVHVVGFLAKEQYRAVMQVSKAHVYLTYPFILSWSLLEAMACGAPIVASNTAPIKEFIKDGKTGFLFDFFNTTELVEAVIKQLDAKQNRIDETTWAARDLIANDFAQTVCVEGLLKLIESESNH</sequence>
<dbReference type="Pfam" id="PF12000">
    <property type="entry name" value="Glyco_trans_4_3"/>
    <property type="match status" value="1"/>
</dbReference>
<dbReference type="RefSeq" id="WP_103966182.1">
    <property type="nucleotide sequence ID" value="NZ_FNUX01000008.1"/>
</dbReference>
<dbReference type="GO" id="GO:0016757">
    <property type="term" value="F:glycosyltransferase activity"/>
    <property type="evidence" value="ECO:0007669"/>
    <property type="project" value="InterPro"/>
</dbReference>
<reference evidence="4 5" key="1">
    <citation type="submission" date="2016-10" db="EMBL/GenBank/DDBJ databases">
        <authorList>
            <person name="de Groot N.N."/>
        </authorList>
    </citation>
    <scope>NUCLEOTIDE SEQUENCE [LARGE SCALE GENOMIC DNA]</scope>
    <source>
        <strain evidence="4 5">Nm13</strain>
    </source>
</reference>
<dbReference type="OrthoDB" id="5416057at2"/>
<dbReference type="PANTHER" id="PTHR46401">
    <property type="entry name" value="GLYCOSYLTRANSFERASE WBBK-RELATED"/>
    <property type="match status" value="1"/>
</dbReference>
<dbReference type="GO" id="GO:0009103">
    <property type="term" value="P:lipopolysaccharide biosynthetic process"/>
    <property type="evidence" value="ECO:0007669"/>
    <property type="project" value="TreeGrafter"/>
</dbReference>
<keyword evidence="1 4" id="KW-0808">Transferase</keyword>
<dbReference type="EMBL" id="FNUX01000008">
    <property type="protein sequence ID" value="SEF74571.1"/>
    <property type="molecule type" value="Genomic_DNA"/>
</dbReference>
<dbReference type="SUPFAM" id="SSF53756">
    <property type="entry name" value="UDP-Glycosyltransferase/glycogen phosphorylase"/>
    <property type="match status" value="1"/>
</dbReference>
<dbReference type="InterPro" id="IPR001296">
    <property type="entry name" value="Glyco_trans_1"/>
</dbReference>
<evidence type="ECO:0000256" key="1">
    <source>
        <dbReference type="ARBA" id="ARBA00022679"/>
    </source>
</evidence>
<organism evidence="4 5">
    <name type="scientific">Nitrosomonas ureae</name>
    <dbReference type="NCBI Taxonomy" id="44577"/>
    <lineage>
        <taxon>Bacteria</taxon>
        <taxon>Pseudomonadati</taxon>
        <taxon>Pseudomonadota</taxon>
        <taxon>Betaproteobacteria</taxon>
        <taxon>Nitrosomonadales</taxon>
        <taxon>Nitrosomonadaceae</taxon>
        <taxon>Nitrosomonas</taxon>
    </lineage>
</organism>
<dbReference type="Pfam" id="PF00534">
    <property type="entry name" value="Glycos_transf_1"/>
    <property type="match status" value="1"/>
</dbReference>
<proteinExistence type="predicted"/>
<protein>
    <submittedName>
        <fullName evidence="4">Glycosyltransferase involved in cell wall bisynthesis</fullName>
    </submittedName>
</protein>